<sequence>MSEKGHPGKSVETTEIEASMSLYEDALDGSDIELNSICTDALRYMKKQQRRKHSRRQKPIYIPQSVMAIPTLRSNSQPLQSSSSEHSSIEQIFCDDKGQFKSKQGTIPRSEKRTHKSASGGSSGSSGEWKLVSVAEANTYSLLLQLNQQLQFISRQLYEMETTNTLQLRLMYRIASESVKVTFNGGFVEGKGKARPGGRRDMREAAVRIWAGRLAAASSGGCGNGGDRNCGRGSGNIGGVHNSNGRACGPEPHYVIWKRLQRWIACWRSTGDDYRRWKRATRLGRRTVLL</sequence>
<evidence type="ECO:0000256" key="1">
    <source>
        <dbReference type="SAM" id="MobiDB-lite"/>
    </source>
</evidence>
<dbReference type="Proteomes" id="UP000050794">
    <property type="component" value="Unassembled WGS sequence"/>
</dbReference>
<dbReference type="WBParaSite" id="TCNE_0000590301-mRNA-1">
    <property type="protein sequence ID" value="TCNE_0000590301-mRNA-1"/>
    <property type="gene ID" value="TCNE_0000590301"/>
</dbReference>
<dbReference type="EMBL" id="UYWY01019407">
    <property type="protein sequence ID" value="VDM37154.1"/>
    <property type="molecule type" value="Genomic_DNA"/>
</dbReference>
<organism evidence="3 4">
    <name type="scientific">Toxocara canis</name>
    <name type="common">Canine roundworm</name>
    <dbReference type="NCBI Taxonomy" id="6265"/>
    <lineage>
        <taxon>Eukaryota</taxon>
        <taxon>Metazoa</taxon>
        <taxon>Ecdysozoa</taxon>
        <taxon>Nematoda</taxon>
        <taxon>Chromadorea</taxon>
        <taxon>Rhabditida</taxon>
        <taxon>Spirurina</taxon>
        <taxon>Ascaridomorpha</taxon>
        <taxon>Ascaridoidea</taxon>
        <taxon>Toxocaridae</taxon>
        <taxon>Toxocara</taxon>
    </lineage>
</organism>
<dbReference type="AlphaFoldDB" id="A0A183UBN3"/>
<feature type="region of interest" description="Disordered" evidence="1">
    <location>
        <begin position="100"/>
        <end position="127"/>
    </location>
</feature>
<protein>
    <submittedName>
        <fullName evidence="2 4">Uncharacterized protein</fullName>
    </submittedName>
</protein>
<name>A0A183UBN3_TOXCA</name>
<evidence type="ECO:0000313" key="3">
    <source>
        <dbReference type="Proteomes" id="UP000050794"/>
    </source>
</evidence>
<evidence type="ECO:0000313" key="2">
    <source>
        <dbReference type="EMBL" id="VDM37154.1"/>
    </source>
</evidence>
<evidence type="ECO:0000313" key="4">
    <source>
        <dbReference type="WBParaSite" id="TCNE_0000590301-mRNA-1"/>
    </source>
</evidence>
<reference evidence="2 3" key="2">
    <citation type="submission" date="2018-11" db="EMBL/GenBank/DDBJ databases">
        <authorList>
            <consortium name="Pathogen Informatics"/>
        </authorList>
    </citation>
    <scope>NUCLEOTIDE SEQUENCE [LARGE SCALE GENOMIC DNA]</scope>
</reference>
<accession>A0A183UBN3</accession>
<reference evidence="4" key="1">
    <citation type="submission" date="2016-06" db="UniProtKB">
        <authorList>
            <consortium name="WormBaseParasite"/>
        </authorList>
    </citation>
    <scope>IDENTIFICATION</scope>
</reference>
<keyword evidence="3" id="KW-1185">Reference proteome</keyword>
<gene>
    <name evidence="2" type="ORF">TCNE_LOCUS5903</name>
</gene>
<proteinExistence type="predicted"/>